<reference evidence="2" key="2">
    <citation type="journal article" date="2018" name="BMC Genomics">
        <title>A manually annotated Actinidia chinensis var. chinensis (kiwifruit) genome highlights the challenges associated with draft genomes and gene prediction in plants.</title>
        <authorList>
            <person name="Pilkington S.M."/>
            <person name="Crowhurst R."/>
            <person name="Hilario E."/>
            <person name="Nardozza S."/>
            <person name="Fraser L."/>
            <person name="Peng Y."/>
            <person name="Gunaseelan K."/>
            <person name="Simpson R."/>
            <person name="Tahir J."/>
            <person name="Deroles S.C."/>
            <person name="Templeton K."/>
            <person name="Luo Z."/>
            <person name="Davy M."/>
            <person name="Cheng C."/>
            <person name="McNeilage M."/>
            <person name="Scaglione D."/>
            <person name="Liu Y."/>
            <person name="Zhang Q."/>
            <person name="Datson P."/>
            <person name="De Silva N."/>
            <person name="Gardiner S.E."/>
            <person name="Bassett H."/>
            <person name="Chagne D."/>
            <person name="McCallum J."/>
            <person name="Dzierzon H."/>
            <person name="Deng C."/>
            <person name="Wang Y.Y."/>
            <person name="Barron L."/>
            <person name="Manako K."/>
            <person name="Bowen J."/>
            <person name="Foster T.M."/>
            <person name="Erridge Z.A."/>
            <person name="Tiffin H."/>
            <person name="Waite C.N."/>
            <person name="Davies K.M."/>
            <person name="Grierson E.P."/>
            <person name="Laing W.A."/>
            <person name="Kirk R."/>
            <person name="Chen X."/>
            <person name="Wood M."/>
            <person name="Montefiori M."/>
            <person name="Brummell D.A."/>
            <person name="Schwinn K.E."/>
            <person name="Catanach A."/>
            <person name="Fullerton C."/>
            <person name="Li D."/>
            <person name="Meiyalaghan S."/>
            <person name="Nieuwenhuizen N."/>
            <person name="Read N."/>
            <person name="Prakash R."/>
            <person name="Hunter D."/>
            <person name="Zhang H."/>
            <person name="McKenzie M."/>
            <person name="Knabel M."/>
            <person name="Harris A."/>
            <person name="Allan A.C."/>
            <person name="Gleave A."/>
            <person name="Chen A."/>
            <person name="Janssen B.J."/>
            <person name="Plunkett B."/>
            <person name="Ampomah-Dwamena C."/>
            <person name="Voogd C."/>
            <person name="Leif D."/>
            <person name="Lafferty D."/>
            <person name="Souleyre E.J.F."/>
            <person name="Varkonyi-Gasic E."/>
            <person name="Gambi F."/>
            <person name="Hanley J."/>
            <person name="Yao J.L."/>
            <person name="Cheung J."/>
            <person name="David K.M."/>
            <person name="Warren B."/>
            <person name="Marsh K."/>
            <person name="Snowden K.C."/>
            <person name="Lin-Wang K."/>
            <person name="Brian L."/>
            <person name="Martinez-Sanchez M."/>
            <person name="Wang M."/>
            <person name="Ileperuma N."/>
            <person name="Macnee N."/>
            <person name="Campin R."/>
            <person name="McAtee P."/>
            <person name="Drummond R.S.M."/>
            <person name="Espley R.V."/>
            <person name="Ireland H.S."/>
            <person name="Wu R."/>
            <person name="Atkinson R.G."/>
            <person name="Karunairetnam S."/>
            <person name="Bulley S."/>
            <person name="Chunkath S."/>
            <person name="Hanley Z."/>
            <person name="Storey R."/>
            <person name="Thrimawithana A.H."/>
            <person name="Thomson S."/>
            <person name="David C."/>
            <person name="Testolin R."/>
            <person name="Huang H."/>
            <person name="Hellens R.P."/>
            <person name="Schaffer R.J."/>
        </authorList>
    </citation>
    <scope>NUCLEOTIDE SEQUENCE [LARGE SCALE GENOMIC DNA]</scope>
    <source>
        <strain evidence="2">cv. Red5</strain>
    </source>
</reference>
<comment type="caution">
    <text evidence="1">The sequence shown here is derived from an EMBL/GenBank/DDBJ whole genome shotgun (WGS) entry which is preliminary data.</text>
</comment>
<reference evidence="1 2" key="1">
    <citation type="submission" date="2017-07" db="EMBL/GenBank/DDBJ databases">
        <title>An improved, manually edited Actinidia chinensis var. chinensis (kiwifruit) genome highlights the challenges associated with draft genomes and gene prediction in plants.</title>
        <authorList>
            <person name="Pilkington S."/>
            <person name="Crowhurst R."/>
            <person name="Hilario E."/>
            <person name="Nardozza S."/>
            <person name="Fraser L."/>
            <person name="Peng Y."/>
            <person name="Gunaseelan K."/>
            <person name="Simpson R."/>
            <person name="Tahir J."/>
            <person name="Deroles S."/>
            <person name="Templeton K."/>
            <person name="Luo Z."/>
            <person name="Davy M."/>
            <person name="Cheng C."/>
            <person name="Mcneilage M."/>
            <person name="Scaglione D."/>
            <person name="Liu Y."/>
            <person name="Zhang Q."/>
            <person name="Datson P."/>
            <person name="De Silva N."/>
            <person name="Gardiner S."/>
            <person name="Bassett H."/>
            <person name="Chagne D."/>
            <person name="Mccallum J."/>
            <person name="Dzierzon H."/>
            <person name="Deng C."/>
            <person name="Wang Y.-Y."/>
            <person name="Barron N."/>
            <person name="Manako K."/>
            <person name="Bowen J."/>
            <person name="Foster T."/>
            <person name="Erridge Z."/>
            <person name="Tiffin H."/>
            <person name="Waite C."/>
            <person name="Davies K."/>
            <person name="Grierson E."/>
            <person name="Laing W."/>
            <person name="Kirk R."/>
            <person name="Chen X."/>
            <person name="Wood M."/>
            <person name="Montefiori M."/>
            <person name="Brummell D."/>
            <person name="Schwinn K."/>
            <person name="Catanach A."/>
            <person name="Fullerton C."/>
            <person name="Li D."/>
            <person name="Meiyalaghan S."/>
            <person name="Nieuwenhuizen N."/>
            <person name="Read N."/>
            <person name="Prakash R."/>
            <person name="Hunter D."/>
            <person name="Zhang H."/>
            <person name="Mckenzie M."/>
            <person name="Knabel M."/>
            <person name="Harris A."/>
            <person name="Allan A."/>
            <person name="Chen A."/>
            <person name="Janssen B."/>
            <person name="Plunkett B."/>
            <person name="Dwamena C."/>
            <person name="Voogd C."/>
            <person name="Leif D."/>
            <person name="Lafferty D."/>
            <person name="Souleyre E."/>
            <person name="Varkonyi-Gasic E."/>
            <person name="Gambi F."/>
            <person name="Hanley J."/>
            <person name="Yao J.-L."/>
            <person name="Cheung J."/>
            <person name="David K."/>
            <person name="Warren B."/>
            <person name="Marsh K."/>
            <person name="Snowden K."/>
            <person name="Lin-Wang K."/>
            <person name="Brian L."/>
            <person name="Martinez-Sanchez M."/>
            <person name="Wang M."/>
            <person name="Ileperuma N."/>
            <person name="Macnee N."/>
            <person name="Campin R."/>
            <person name="Mcatee P."/>
            <person name="Drummond R."/>
            <person name="Espley R."/>
            <person name="Ireland H."/>
            <person name="Wu R."/>
            <person name="Atkinson R."/>
            <person name="Karunairetnam S."/>
            <person name="Bulley S."/>
            <person name="Chunkath S."/>
            <person name="Hanley Z."/>
            <person name="Storey R."/>
            <person name="Thrimawithana A."/>
            <person name="Thomson S."/>
            <person name="David C."/>
            <person name="Testolin R."/>
        </authorList>
    </citation>
    <scope>NUCLEOTIDE SEQUENCE [LARGE SCALE GENOMIC DNA]</scope>
    <source>
        <strain evidence="2">cv. Red5</strain>
        <tissue evidence="1">Young leaf</tissue>
    </source>
</reference>
<dbReference type="AlphaFoldDB" id="A0A2R6PSE0"/>
<organism evidence="1 2">
    <name type="scientific">Actinidia chinensis var. chinensis</name>
    <name type="common">Chinese soft-hair kiwi</name>
    <dbReference type="NCBI Taxonomy" id="1590841"/>
    <lineage>
        <taxon>Eukaryota</taxon>
        <taxon>Viridiplantae</taxon>
        <taxon>Streptophyta</taxon>
        <taxon>Embryophyta</taxon>
        <taxon>Tracheophyta</taxon>
        <taxon>Spermatophyta</taxon>
        <taxon>Magnoliopsida</taxon>
        <taxon>eudicotyledons</taxon>
        <taxon>Gunneridae</taxon>
        <taxon>Pentapetalae</taxon>
        <taxon>asterids</taxon>
        <taxon>Ericales</taxon>
        <taxon>Actinidiaceae</taxon>
        <taxon>Actinidia</taxon>
    </lineage>
</organism>
<dbReference type="Gramene" id="PSR95976">
    <property type="protein sequence ID" value="PSR95976"/>
    <property type="gene ID" value="CEY00_Acc22111"/>
</dbReference>
<gene>
    <name evidence="1" type="ORF">CEY00_Acc22111</name>
</gene>
<evidence type="ECO:0000313" key="1">
    <source>
        <dbReference type="EMBL" id="PSR95976.1"/>
    </source>
</evidence>
<sequence length="219" mass="25116">MPEEGPPRAILPSALEDQFKPSVRLLPQEDPYLARFQHGHPARMIEPYSMLDQVVTAQQEWYRTDSTHGMCLSNYMEHQGLPARNDPYYAPENQRRYWYVAEDTTHIVRTNIPGIGLYRRLSVVTDSLAQRGNIIDYPRTGRENSLRSGTMLPDTTTQLLQRPMFHYPCIAMSRWLPGMFLFPPIIPLQGPGSYVTDPGKVRDNGLTIERKHSCLCLSL</sequence>
<dbReference type="Proteomes" id="UP000241394">
    <property type="component" value="Chromosome LG23"/>
</dbReference>
<proteinExistence type="predicted"/>
<evidence type="ECO:0000313" key="2">
    <source>
        <dbReference type="Proteomes" id="UP000241394"/>
    </source>
</evidence>
<keyword evidence="2" id="KW-1185">Reference proteome</keyword>
<name>A0A2R6PSE0_ACTCC</name>
<protein>
    <submittedName>
        <fullName evidence="1">Metallothionein MT1DP like</fullName>
    </submittedName>
</protein>
<accession>A0A2R6PSE0</accession>
<dbReference type="EMBL" id="NKQK01000023">
    <property type="protein sequence ID" value="PSR95976.1"/>
    <property type="molecule type" value="Genomic_DNA"/>
</dbReference>
<dbReference type="InParanoid" id="A0A2R6PSE0"/>
<dbReference type="OrthoDB" id="10270735at2759"/>